<sequence>MAAPPQLRLSALIWIGKPTTHCVGDGEDYIGKYIEAATAILNVRHAFSGAAPCEVAYLGSILADDMSPLNERPLSGPPFGFWNYDWPGYGGDGSWEPSRLERHAIALLPDLPGELSEDAEPGWDECYSLGWQGAWAFALLQRQGNNQPLGERTDIIWNLAQTWGVQVRLQAVEVVEREDDSDDETDSDVAEEMTPGITDYTVHATVLRVFVRTEEIGRLGGAEEMEDEIL</sequence>
<gene>
    <name evidence="1" type="ORF">B0H15DRAFT_952949</name>
</gene>
<name>A0AAD6TXC9_9AGAR</name>
<proteinExistence type="predicted"/>
<evidence type="ECO:0000313" key="2">
    <source>
        <dbReference type="Proteomes" id="UP001222325"/>
    </source>
</evidence>
<dbReference type="AlphaFoldDB" id="A0AAD6TXC9"/>
<organism evidence="1 2">
    <name type="scientific">Mycena belliarum</name>
    <dbReference type="NCBI Taxonomy" id="1033014"/>
    <lineage>
        <taxon>Eukaryota</taxon>
        <taxon>Fungi</taxon>
        <taxon>Dikarya</taxon>
        <taxon>Basidiomycota</taxon>
        <taxon>Agaricomycotina</taxon>
        <taxon>Agaricomycetes</taxon>
        <taxon>Agaricomycetidae</taxon>
        <taxon>Agaricales</taxon>
        <taxon>Marasmiineae</taxon>
        <taxon>Mycenaceae</taxon>
        <taxon>Mycena</taxon>
    </lineage>
</organism>
<comment type="caution">
    <text evidence="1">The sequence shown here is derived from an EMBL/GenBank/DDBJ whole genome shotgun (WGS) entry which is preliminary data.</text>
</comment>
<accession>A0AAD6TXC9</accession>
<protein>
    <submittedName>
        <fullName evidence="1">Uncharacterized protein</fullName>
    </submittedName>
</protein>
<dbReference type="Proteomes" id="UP001222325">
    <property type="component" value="Unassembled WGS sequence"/>
</dbReference>
<evidence type="ECO:0000313" key="1">
    <source>
        <dbReference type="EMBL" id="KAJ7081590.1"/>
    </source>
</evidence>
<keyword evidence="2" id="KW-1185">Reference proteome</keyword>
<reference evidence="1" key="1">
    <citation type="submission" date="2023-03" db="EMBL/GenBank/DDBJ databases">
        <title>Massive genome expansion in bonnet fungi (Mycena s.s.) driven by repeated elements and novel gene families across ecological guilds.</title>
        <authorList>
            <consortium name="Lawrence Berkeley National Laboratory"/>
            <person name="Harder C.B."/>
            <person name="Miyauchi S."/>
            <person name="Viragh M."/>
            <person name="Kuo A."/>
            <person name="Thoen E."/>
            <person name="Andreopoulos B."/>
            <person name="Lu D."/>
            <person name="Skrede I."/>
            <person name="Drula E."/>
            <person name="Henrissat B."/>
            <person name="Morin E."/>
            <person name="Kohler A."/>
            <person name="Barry K."/>
            <person name="LaButti K."/>
            <person name="Morin E."/>
            <person name="Salamov A."/>
            <person name="Lipzen A."/>
            <person name="Mereny Z."/>
            <person name="Hegedus B."/>
            <person name="Baldrian P."/>
            <person name="Stursova M."/>
            <person name="Weitz H."/>
            <person name="Taylor A."/>
            <person name="Grigoriev I.V."/>
            <person name="Nagy L.G."/>
            <person name="Martin F."/>
            <person name="Kauserud H."/>
        </authorList>
    </citation>
    <scope>NUCLEOTIDE SEQUENCE</scope>
    <source>
        <strain evidence="1">CBHHK173m</strain>
    </source>
</reference>
<dbReference type="EMBL" id="JARJCN010000049">
    <property type="protein sequence ID" value="KAJ7081590.1"/>
    <property type="molecule type" value="Genomic_DNA"/>
</dbReference>